<dbReference type="InterPro" id="IPR051853">
    <property type="entry name" value="SH2-Ras-GEF_adapter"/>
</dbReference>
<keyword evidence="4" id="KW-1185">Reference proteome</keyword>
<dbReference type="InterPro" id="IPR036860">
    <property type="entry name" value="SH2_dom_sf"/>
</dbReference>
<dbReference type="PROSITE" id="PS50001">
    <property type="entry name" value="SH2"/>
    <property type="match status" value="1"/>
</dbReference>
<evidence type="ECO:0000313" key="4">
    <source>
        <dbReference type="Proteomes" id="UP001558652"/>
    </source>
</evidence>
<dbReference type="AlphaFoldDB" id="A0ABD0YKX9"/>
<protein>
    <recommendedName>
        <fullName evidence="2">SH2 domain-containing protein</fullName>
    </recommendedName>
</protein>
<evidence type="ECO:0000256" key="1">
    <source>
        <dbReference type="PROSITE-ProRule" id="PRU00191"/>
    </source>
</evidence>
<evidence type="ECO:0000259" key="2">
    <source>
        <dbReference type="PROSITE" id="PS50001"/>
    </source>
</evidence>
<comment type="caution">
    <text evidence="3">The sequence shown here is derived from an EMBL/GenBank/DDBJ whole genome shotgun (WGS) entry which is preliminary data.</text>
</comment>
<name>A0ABD0YKX9_9HEMI</name>
<dbReference type="SMART" id="SM00252">
    <property type="entry name" value="SH2"/>
    <property type="match status" value="1"/>
</dbReference>
<accession>A0ABD0YKX9</accession>
<proteinExistence type="predicted"/>
<dbReference type="FunFam" id="3.30.505.10:FF:000013">
    <property type="entry name" value="SH2 domain-containing protein 3C isoform X1"/>
    <property type="match status" value="1"/>
</dbReference>
<dbReference type="SUPFAM" id="SSF55550">
    <property type="entry name" value="SH2 domain"/>
    <property type="match status" value="1"/>
</dbReference>
<dbReference type="PANTHER" id="PTHR14247">
    <property type="entry name" value="BREAST CANCER ANTI-ESTROGEN RESISTANCE PROTEIN 3 HOMOLOG-LIKE PROTEIN"/>
    <property type="match status" value="1"/>
</dbReference>
<feature type="non-terminal residue" evidence="3">
    <location>
        <position position="1"/>
    </location>
</feature>
<feature type="domain" description="SH2" evidence="2">
    <location>
        <begin position="33"/>
        <end position="132"/>
    </location>
</feature>
<reference evidence="3 4" key="1">
    <citation type="submission" date="2024-07" db="EMBL/GenBank/DDBJ databases">
        <title>Chromosome-level genome assembly of the water stick insect Ranatra chinensis (Heteroptera: Nepidae).</title>
        <authorList>
            <person name="Liu X."/>
        </authorList>
    </citation>
    <scope>NUCLEOTIDE SEQUENCE [LARGE SCALE GENOMIC DNA]</scope>
    <source>
        <strain evidence="3">Cailab_2021Rc</strain>
        <tissue evidence="3">Muscle</tissue>
    </source>
</reference>
<organism evidence="3 4">
    <name type="scientific">Ranatra chinensis</name>
    <dbReference type="NCBI Taxonomy" id="642074"/>
    <lineage>
        <taxon>Eukaryota</taxon>
        <taxon>Metazoa</taxon>
        <taxon>Ecdysozoa</taxon>
        <taxon>Arthropoda</taxon>
        <taxon>Hexapoda</taxon>
        <taxon>Insecta</taxon>
        <taxon>Pterygota</taxon>
        <taxon>Neoptera</taxon>
        <taxon>Paraneoptera</taxon>
        <taxon>Hemiptera</taxon>
        <taxon>Heteroptera</taxon>
        <taxon>Panheteroptera</taxon>
        <taxon>Nepomorpha</taxon>
        <taxon>Nepidae</taxon>
        <taxon>Ranatrinae</taxon>
        <taxon>Ranatra</taxon>
    </lineage>
</organism>
<sequence>EATGDGSADPVQLRKALEWELSLDCRDLRSHAWYHGAIPRGRAEEIVRELGQFLVRDCTSQPGNYVLTCRTPTAPLHFVISKVRSFHALDVFGTYSHVLPHITISSTRSSLCQTDNIHSQNAPVPYYPLSNQ</sequence>
<evidence type="ECO:0000313" key="3">
    <source>
        <dbReference type="EMBL" id="KAL1123792.1"/>
    </source>
</evidence>
<dbReference type="PANTHER" id="PTHR14247:SF8">
    <property type="entry name" value="RAS-GEF DOMAIN-CONTAINING PROTEIN"/>
    <property type="match status" value="1"/>
</dbReference>
<dbReference type="EMBL" id="JBFDAA010000011">
    <property type="protein sequence ID" value="KAL1123792.1"/>
    <property type="molecule type" value="Genomic_DNA"/>
</dbReference>
<dbReference type="Proteomes" id="UP001558652">
    <property type="component" value="Unassembled WGS sequence"/>
</dbReference>
<dbReference type="Pfam" id="PF00017">
    <property type="entry name" value="SH2"/>
    <property type="match status" value="1"/>
</dbReference>
<dbReference type="Gene3D" id="3.30.505.10">
    <property type="entry name" value="SH2 domain"/>
    <property type="match status" value="1"/>
</dbReference>
<gene>
    <name evidence="3" type="ORF">AAG570_001564</name>
</gene>
<keyword evidence="1" id="KW-0727">SH2 domain</keyword>
<dbReference type="InterPro" id="IPR000980">
    <property type="entry name" value="SH2"/>
</dbReference>